<dbReference type="InterPro" id="IPR011257">
    <property type="entry name" value="DNA_glycosylase"/>
</dbReference>
<dbReference type="AlphaFoldDB" id="A0AA86J1E0"/>
<dbReference type="GO" id="GO:0005737">
    <property type="term" value="C:cytoplasm"/>
    <property type="evidence" value="ECO:0007669"/>
    <property type="project" value="TreeGrafter"/>
</dbReference>
<dbReference type="KEGG" id="lto:RGQ30_12870"/>
<evidence type="ECO:0000313" key="7">
    <source>
        <dbReference type="Proteomes" id="UP001329151"/>
    </source>
</evidence>
<accession>A0AA86J1E0</accession>
<gene>
    <name evidence="6" type="ORF">RGQ30_12870</name>
</gene>
<dbReference type="Gene3D" id="1.10.1670.40">
    <property type="match status" value="1"/>
</dbReference>
<dbReference type="RefSeq" id="WP_130556688.1">
    <property type="nucleotide sequence ID" value="NZ_AP028947.1"/>
</dbReference>
<sequence length="217" mass="24512">MAPGLNLNLDPQAPAYWQEACTALALQSPVWAELVNRHTDRALRSRGAPYETMLRSLVGQQISVKAAEAVWLRVVQALNGELSSQVLLALNDDILKATGLSRQKIAYSRALSEFEQKGLLELNLLDSMDDEACTRHLCEIKGVGRWTAQMFLMFCLRRPDVWPVDDIGVQRGISRQFFEGEPIGPKEALQFGEKLKPWRTVAAWYLWRSLDPVVVDY</sequence>
<dbReference type="EMBL" id="AP028947">
    <property type="protein sequence ID" value="BET25786.1"/>
    <property type="molecule type" value="Genomic_DNA"/>
</dbReference>
<evidence type="ECO:0000256" key="1">
    <source>
        <dbReference type="ARBA" id="ARBA00000086"/>
    </source>
</evidence>
<dbReference type="SMART" id="SM00478">
    <property type="entry name" value="ENDO3c"/>
    <property type="match status" value="1"/>
</dbReference>
<evidence type="ECO:0000256" key="2">
    <source>
        <dbReference type="ARBA" id="ARBA00012000"/>
    </source>
</evidence>
<name>A0AA86J1E0_9BURK</name>
<dbReference type="GO" id="GO:0006307">
    <property type="term" value="P:DNA alkylation repair"/>
    <property type="evidence" value="ECO:0007669"/>
    <property type="project" value="TreeGrafter"/>
</dbReference>
<evidence type="ECO:0000313" key="6">
    <source>
        <dbReference type="EMBL" id="BET25786.1"/>
    </source>
</evidence>
<evidence type="ECO:0000259" key="5">
    <source>
        <dbReference type="SMART" id="SM00478"/>
    </source>
</evidence>
<dbReference type="Proteomes" id="UP001329151">
    <property type="component" value="Chromosome"/>
</dbReference>
<dbReference type="InterPro" id="IPR003265">
    <property type="entry name" value="HhH-GPD_domain"/>
</dbReference>
<dbReference type="GO" id="GO:0008725">
    <property type="term" value="F:DNA-3-methyladenine glycosylase activity"/>
    <property type="evidence" value="ECO:0007669"/>
    <property type="project" value="TreeGrafter"/>
</dbReference>
<dbReference type="GO" id="GO:0032993">
    <property type="term" value="C:protein-DNA complex"/>
    <property type="evidence" value="ECO:0007669"/>
    <property type="project" value="TreeGrafter"/>
</dbReference>
<keyword evidence="7" id="KW-1185">Reference proteome</keyword>
<dbReference type="Pfam" id="PF00730">
    <property type="entry name" value="HhH-GPD"/>
    <property type="match status" value="1"/>
</dbReference>
<dbReference type="InterPro" id="IPR051912">
    <property type="entry name" value="Alkylbase_DNA_Glycosylase/TA"/>
</dbReference>
<feature type="domain" description="HhH-GPD" evidence="5">
    <location>
        <begin position="58"/>
        <end position="211"/>
    </location>
</feature>
<comment type="catalytic activity">
    <reaction evidence="1">
        <text>Hydrolysis of alkylated DNA, releasing 3-methyladenine, 3-methylguanine, 7-methylguanine and 7-methyladenine.</text>
        <dbReference type="EC" id="3.2.2.21"/>
    </reaction>
</comment>
<evidence type="ECO:0000256" key="4">
    <source>
        <dbReference type="ARBA" id="ARBA00023204"/>
    </source>
</evidence>
<dbReference type="GO" id="GO:0006285">
    <property type="term" value="P:base-excision repair, AP site formation"/>
    <property type="evidence" value="ECO:0007669"/>
    <property type="project" value="TreeGrafter"/>
</dbReference>
<evidence type="ECO:0000256" key="3">
    <source>
        <dbReference type="ARBA" id="ARBA00022763"/>
    </source>
</evidence>
<keyword evidence="4" id="KW-0234">DNA repair</keyword>
<dbReference type="PANTHER" id="PTHR43003:SF5">
    <property type="entry name" value="DNA-3-METHYLADENINE GLYCOSYLASE"/>
    <property type="match status" value="1"/>
</dbReference>
<dbReference type="GO" id="GO:0043916">
    <property type="term" value="F:DNA-7-methylguanine glycosylase activity"/>
    <property type="evidence" value="ECO:0007669"/>
    <property type="project" value="TreeGrafter"/>
</dbReference>
<dbReference type="PANTHER" id="PTHR43003">
    <property type="entry name" value="DNA-3-METHYLADENINE GLYCOSYLASE"/>
    <property type="match status" value="1"/>
</dbReference>
<dbReference type="CDD" id="cd00056">
    <property type="entry name" value="ENDO3c"/>
    <property type="match status" value="1"/>
</dbReference>
<dbReference type="EC" id="3.2.2.21" evidence="2"/>
<keyword evidence="3" id="KW-0227">DNA damage</keyword>
<reference evidence="6 7" key="1">
    <citation type="submission" date="2023-10" db="EMBL/GenBank/DDBJ databases">
        <title>Complete Genome Sequence of Limnobacter thiooxidans CS-K2T, Isolated from freshwater lake sediments in Bavaria, Germany.</title>
        <authorList>
            <person name="Naruki M."/>
            <person name="Watanabe A."/>
            <person name="Warashina T."/>
            <person name="Morita T."/>
            <person name="Arakawa K."/>
        </authorList>
    </citation>
    <scope>NUCLEOTIDE SEQUENCE [LARGE SCALE GENOMIC DNA]</scope>
    <source>
        <strain evidence="6 7">CS-K2</strain>
    </source>
</reference>
<proteinExistence type="predicted"/>
<protein>
    <recommendedName>
        <fullName evidence="2">DNA-3-methyladenine glycosylase II</fullName>
        <ecNumber evidence="2">3.2.2.21</ecNumber>
    </recommendedName>
</protein>
<organism evidence="6 7">
    <name type="scientific">Limnobacter thiooxidans</name>
    <dbReference type="NCBI Taxonomy" id="131080"/>
    <lineage>
        <taxon>Bacteria</taxon>
        <taxon>Pseudomonadati</taxon>
        <taxon>Pseudomonadota</taxon>
        <taxon>Betaproteobacteria</taxon>
        <taxon>Burkholderiales</taxon>
        <taxon>Burkholderiaceae</taxon>
        <taxon>Limnobacter</taxon>
    </lineage>
</organism>
<dbReference type="SUPFAM" id="SSF48150">
    <property type="entry name" value="DNA-glycosylase"/>
    <property type="match status" value="1"/>
</dbReference>
<dbReference type="GO" id="GO:0032131">
    <property type="term" value="F:alkylated DNA binding"/>
    <property type="evidence" value="ECO:0007669"/>
    <property type="project" value="TreeGrafter"/>
</dbReference>
<dbReference type="Gene3D" id="1.10.340.30">
    <property type="entry name" value="Hypothetical protein, domain 2"/>
    <property type="match status" value="1"/>
</dbReference>